<dbReference type="SUPFAM" id="SSF51735">
    <property type="entry name" value="NAD(P)-binding Rossmann-fold domains"/>
    <property type="match status" value="1"/>
</dbReference>
<proteinExistence type="predicted"/>
<dbReference type="PANTHER" id="PTHR42793:SF1">
    <property type="entry name" value="PEPTIDYL-LYSINE N-ACETYLTRANSFERASE PATZ"/>
    <property type="match status" value="1"/>
</dbReference>
<reference evidence="3" key="1">
    <citation type="submission" date="2016-04" db="EMBL/GenBank/DDBJ databases">
        <authorList>
            <person name="Evans L.H."/>
            <person name="Alamgir A."/>
            <person name="Owens N."/>
            <person name="Weber N.D."/>
            <person name="Virtaneva K."/>
            <person name="Barbian K."/>
            <person name="Babar A."/>
            <person name="Rosenke K."/>
        </authorList>
    </citation>
    <scope>NUCLEOTIDE SEQUENCE</scope>
    <source>
        <strain evidence="3">86-2</strain>
    </source>
</reference>
<dbReference type="Gene3D" id="3.40.50.720">
    <property type="entry name" value="NAD(P)-binding Rossmann-like Domain"/>
    <property type="match status" value="1"/>
</dbReference>
<dbReference type="Pfam" id="PF13549">
    <property type="entry name" value="ATP-grasp_5"/>
    <property type="match status" value="1"/>
</dbReference>
<name>A0A212JLT4_9BACT</name>
<dbReference type="EMBL" id="FLUL01000001">
    <property type="protein sequence ID" value="SBW00393.1"/>
    <property type="molecule type" value="Genomic_DNA"/>
</dbReference>
<dbReference type="SUPFAM" id="SSF52210">
    <property type="entry name" value="Succinyl-CoA synthetase domains"/>
    <property type="match status" value="2"/>
</dbReference>
<dbReference type="GO" id="GO:0046872">
    <property type="term" value="F:metal ion binding"/>
    <property type="evidence" value="ECO:0007669"/>
    <property type="project" value="InterPro"/>
</dbReference>
<feature type="domain" description="ATP-grasp" evidence="2">
    <location>
        <begin position="488"/>
        <end position="524"/>
    </location>
</feature>
<dbReference type="GO" id="GO:0043758">
    <property type="term" value="F:acetate-CoA ligase (ADP-forming) activity"/>
    <property type="evidence" value="ECO:0007669"/>
    <property type="project" value="InterPro"/>
</dbReference>
<dbReference type="SUPFAM" id="SSF56059">
    <property type="entry name" value="Glutathione synthetase ATP-binding domain-like"/>
    <property type="match status" value="1"/>
</dbReference>
<dbReference type="InterPro" id="IPR043938">
    <property type="entry name" value="Ligase_CoA_dom"/>
</dbReference>
<dbReference type="Pfam" id="PF13607">
    <property type="entry name" value="Succ_CoA_lig"/>
    <property type="match status" value="1"/>
</dbReference>
<dbReference type="GO" id="GO:0005524">
    <property type="term" value="F:ATP binding"/>
    <property type="evidence" value="ECO:0007669"/>
    <property type="project" value="UniProtKB-UniRule"/>
</dbReference>
<evidence type="ECO:0000256" key="1">
    <source>
        <dbReference type="PROSITE-ProRule" id="PRU00409"/>
    </source>
</evidence>
<dbReference type="Pfam" id="PF13380">
    <property type="entry name" value="CoA_binding_2"/>
    <property type="match status" value="1"/>
</dbReference>
<accession>A0A212JLT4</accession>
<dbReference type="Gene3D" id="3.30.470.20">
    <property type="entry name" value="ATP-grasp fold, B domain"/>
    <property type="match status" value="1"/>
</dbReference>
<dbReference type="AlphaFoldDB" id="A0A212JLT4"/>
<dbReference type="InterPro" id="IPR036291">
    <property type="entry name" value="NAD(P)-bd_dom_sf"/>
</dbReference>
<dbReference type="PROSITE" id="PS50975">
    <property type="entry name" value="ATP_GRASP"/>
    <property type="match status" value="1"/>
</dbReference>
<organism evidence="3">
    <name type="scientific">uncultured Dysgonomonas sp</name>
    <dbReference type="NCBI Taxonomy" id="206096"/>
    <lineage>
        <taxon>Bacteria</taxon>
        <taxon>Pseudomonadati</taxon>
        <taxon>Bacteroidota</taxon>
        <taxon>Bacteroidia</taxon>
        <taxon>Bacteroidales</taxon>
        <taxon>Dysgonomonadaceae</taxon>
        <taxon>Dysgonomonas</taxon>
        <taxon>environmental samples</taxon>
    </lineage>
</organism>
<dbReference type="Pfam" id="PF19045">
    <property type="entry name" value="Ligase_CoA_2"/>
    <property type="match status" value="1"/>
</dbReference>
<dbReference type="InterPro" id="IPR016102">
    <property type="entry name" value="Succinyl-CoA_synth-like"/>
</dbReference>
<dbReference type="InterPro" id="IPR003781">
    <property type="entry name" value="CoA-bd"/>
</dbReference>
<keyword evidence="1" id="KW-0547">Nucleotide-binding</keyword>
<dbReference type="InterPro" id="IPR013815">
    <property type="entry name" value="ATP_grasp_subdomain_1"/>
</dbReference>
<dbReference type="PANTHER" id="PTHR42793">
    <property type="entry name" value="COA BINDING DOMAIN CONTAINING PROTEIN"/>
    <property type="match status" value="1"/>
</dbReference>
<dbReference type="InterPro" id="IPR011761">
    <property type="entry name" value="ATP-grasp"/>
</dbReference>
<dbReference type="InterPro" id="IPR032875">
    <property type="entry name" value="Succ_CoA_lig_flav_dom"/>
</dbReference>
<dbReference type="Gene3D" id="3.40.50.261">
    <property type="entry name" value="Succinyl-CoA synthetase domains"/>
    <property type="match status" value="2"/>
</dbReference>
<evidence type="ECO:0000259" key="2">
    <source>
        <dbReference type="PROSITE" id="PS50975"/>
    </source>
</evidence>
<evidence type="ECO:0000313" key="3">
    <source>
        <dbReference type="EMBL" id="SBW00393.1"/>
    </source>
</evidence>
<sequence length="685" mass="73823">MSYNQLINPKSIVIVGASDNILKPGGSVLHNIINGTFEKELYIVNSKGGIIQGIKAYTKVEDIPQADLAIISIPANQCIETVDYLANKKGVKAFIVFSAGFSEESEEGAIREKQLVEIVNKAGAIMIGPNCSGFFNTNHQSIFTRPIPSLDTNGVDIISSSGGTITYIIESAMRIGLRFNSAWSIGNAAQIGIEDILEYLDKEFDPKTSPKIKLLYLEKISNPDRFLLHSSSLINKGCKIAAIKSGSSTSGSRAASSHTGAIASSDSAVEALFRKAGIIRCYSREELANVAAVLTLKKINGRNLAIITQAGGPAVILTDALSKGNIDVPELDKDLAAELKKHLLPGAAVSNPIDIIGTGTGEHMATCIDFCETYFKEINGIAVIYGNPGVSNVAEAYNMLDKKIKTSKLPIYPILPSVIAASEEMETFVKKGHVNFTDEYALANALSKVVSWTPPSVGKIEDISVDIPRIRTIISNSIDGYVDSETVRQLFDAAGIPQVQELVTANRDEAIAFADKIGYPIVAKCVGPIHKSDVGGVVLNIHSANHLSIEFDRLMKITDATAVMVQPMLSGQELFIGAKYEPTYGHIVLCGLGGIFVEILKDVASGLAPLSFDEASSMVQSLKAYKIIKGTRGQKGLNEKLFVEIIVRLSVMLRFAPEIKEMDINPLLANEERVIAVDARIRIEK</sequence>
<dbReference type="RefSeq" id="WP_296949322.1">
    <property type="nucleotide sequence ID" value="NZ_LT599021.1"/>
</dbReference>
<dbReference type="SMART" id="SM00881">
    <property type="entry name" value="CoA_binding"/>
    <property type="match status" value="1"/>
</dbReference>
<gene>
    <name evidence="3" type="ORF">KL86DYS2_11846</name>
</gene>
<dbReference type="Gene3D" id="3.30.1490.20">
    <property type="entry name" value="ATP-grasp fold, A domain"/>
    <property type="match status" value="1"/>
</dbReference>
<keyword evidence="1" id="KW-0067">ATP-binding</keyword>
<protein>
    <recommendedName>
        <fullName evidence="2">ATP-grasp domain-containing protein</fullName>
    </recommendedName>
</protein>